<dbReference type="OMA" id="HIFCINL"/>
<dbReference type="GeneTree" id="ENSGT00950000185065"/>
<reference evidence="1" key="2">
    <citation type="submission" date="2025-09" db="UniProtKB">
        <authorList>
            <consortium name="Ensembl"/>
        </authorList>
    </citation>
    <scope>IDENTIFICATION</scope>
</reference>
<evidence type="ECO:0000313" key="2">
    <source>
        <dbReference type="Proteomes" id="UP000694559"/>
    </source>
</evidence>
<name>A0A8C6XEY2_NAJNA</name>
<dbReference type="AlphaFoldDB" id="A0A8C6XEY2"/>
<keyword evidence="2" id="KW-1185">Reference proteome</keyword>
<accession>A0A8C6XEY2</accession>
<organism evidence="1 2">
    <name type="scientific">Naja naja</name>
    <name type="common">Indian cobra</name>
    <dbReference type="NCBI Taxonomy" id="35670"/>
    <lineage>
        <taxon>Eukaryota</taxon>
        <taxon>Metazoa</taxon>
        <taxon>Chordata</taxon>
        <taxon>Craniata</taxon>
        <taxon>Vertebrata</taxon>
        <taxon>Euteleostomi</taxon>
        <taxon>Lepidosauria</taxon>
        <taxon>Squamata</taxon>
        <taxon>Bifurcata</taxon>
        <taxon>Unidentata</taxon>
        <taxon>Episquamata</taxon>
        <taxon>Toxicofera</taxon>
        <taxon>Serpentes</taxon>
        <taxon>Colubroidea</taxon>
        <taxon>Elapidae</taxon>
        <taxon>Elapinae</taxon>
        <taxon>Naja</taxon>
    </lineage>
</organism>
<dbReference type="Proteomes" id="UP000694559">
    <property type="component" value="Unplaced"/>
</dbReference>
<evidence type="ECO:0000313" key="1">
    <source>
        <dbReference type="Ensembl" id="ENSNNAP00000012812.1"/>
    </source>
</evidence>
<reference evidence="1" key="1">
    <citation type="submission" date="2025-08" db="UniProtKB">
        <authorList>
            <consortium name="Ensembl"/>
        </authorList>
    </citation>
    <scope>IDENTIFICATION</scope>
</reference>
<dbReference type="OrthoDB" id="166212at2759"/>
<protein>
    <submittedName>
        <fullName evidence="1">Uncharacterized protein</fullName>
    </submittedName>
</protein>
<dbReference type="Ensembl" id="ENSNNAT00000013406.1">
    <property type="protein sequence ID" value="ENSNNAP00000012812.1"/>
    <property type="gene ID" value="ENSNNAG00000008600.1"/>
</dbReference>
<proteinExistence type="predicted"/>
<sequence length="118" mass="13776">MLRLLLPQLSSFSVARMPQHYTSFSLKAITAPIITFITSHFCINLGLLHSLLTDWDGKDLGGLEHFPFRAIQITKKPPTWRTESEIKHLRNRLQLLESFHQYSPTLQYLLAKVIRFER</sequence>